<dbReference type="InterPro" id="IPR019307">
    <property type="entry name" value="RNA-bd_AU-1/RNase_E/G"/>
</dbReference>
<dbReference type="Gene3D" id="2.40.50.140">
    <property type="entry name" value="Nucleic acid-binding proteins"/>
    <property type="match status" value="2"/>
</dbReference>
<evidence type="ECO:0000256" key="14">
    <source>
        <dbReference type="ARBA" id="ARBA00022842"/>
    </source>
</evidence>
<sequence>MKRNIIVKQDEFETLVALLEDERLAEIYVEREYQQSIVGNIYKAKVENVLPGMQAAFVNFGAAKNGFLHLRDVVAHKLDADGRLMEPCVEINQVLRPGQEVMVQVVKEPTGSKGARLTMNPTLPGRLLVLLPTTPSLTLSRRIEDETARERLLELARGLLPEGMGAIIRTAAAEAAEEELARDLKTLLKLWKWLLGKNAQAKAVTLLYQDLGLMQRVVRDTFYSDIEHIYVNNSQTAANLTSVVTAIAPEYLDKITVSSNDVMAVYNVSAQLKQALSDKVWLKCGGYLIIQHMEAFTIVDVNTGKYVGDPAHGFADVVLRTNIEAAQEVARQLQLRNIGGIIIVDFIDMREEADREQVLEALRQALSTHRVKTNVLGFTQLGLVEMTRKKNGYTLQELFERSCPFCGGKGSVASEESVFADILTELAELAGRTAEPALFIETNPIISSYIIGPAGETKGALERRFGKKLCVRGNAELKMTDYVVRVFSGDLADLDAAPFKVGQLCDCFLCERHNANKADAICRVNGYVILVRDGANFVGEKRLLRITEVHQTFACAELAG</sequence>
<evidence type="ECO:0000256" key="2">
    <source>
        <dbReference type="ARBA" id="ARBA00004496"/>
    </source>
</evidence>
<proteinExistence type="inferred from homology"/>
<dbReference type="InterPro" id="IPR003029">
    <property type="entry name" value="S1_domain"/>
</dbReference>
<feature type="domain" description="S1 motif" evidence="16">
    <location>
        <begin position="39"/>
        <end position="120"/>
    </location>
</feature>
<keyword evidence="12" id="KW-0255">Endonuclease</keyword>
<dbReference type="GO" id="GO:0019843">
    <property type="term" value="F:rRNA binding"/>
    <property type="evidence" value="ECO:0007669"/>
    <property type="project" value="UniProtKB-KW"/>
</dbReference>
<dbReference type="Pfam" id="PF20833">
    <property type="entry name" value="RNase_E_G_Thio"/>
    <property type="match status" value="1"/>
</dbReference>
<dbReference type="Pfam" id="PF10150">
    <property type="entry name" value="RNase_E_G"/>
    <property type="match status" value="1"/>
</dbReference>
<keyword evidence="8" id="KW-0819">tRNA processing</keyword>
<evidence type="ECO:0000259" key="16">
    <source>
        <dbReference type="PROSITE" id="PS50126"/>
    </source>
</evidence>
<organism evidence="17 18">
    <name type="scientific">Candidatus Avidehalobacter gallistercoris</name>
    <dbReference type="NCBI Taxonomy" id="2840694"/>
    <lineage>
        <taxon>Bacteria</taxon>
        <taxon>Bacillati</taxon>
        <taxon>Bacillota</taxon>
        <taxon>Clostridia</taxon>
        <taxon>Eubacteriales</taxon>
        <taxon>Peptococcaceae</taxon>
        <taxon>Peptococcaceae incertae sedis</taxon>
        <taxon>Candidatus Avidehalobacter</taxon>
    </lineage>
</organism>
<keyword evidence="6" id="KW-0698">rRNA processing</keyword>
<dbReference type="SMART" id="SM00316">
    <property type="entry name" value="S1"/>
    <property type="match status" value="1"/>
</dbReference>
<protein>
    <recommendedName>
        <fullName evidence="4">Ribonuclease G</fullName>
    </recommendedName>
</protein>
<keyword evidence="11" id="KW-0699">rRNA-binding</keyword>
<comment type="cofactor">
    <cofactor evidence="1">
        <name>Mg(2+)</name>
        <dbReference type="ChEBI" id="CHEBI:18420"/>
    </cofactor>
</comment>
<keyword evidence="10" id="KW-0479">Metal-binding</keyword>
<dbReference type="PANTHER" id="PTHR30001:SF0">
    <property type="entry name" value="RIBONUCLEASE G"/>
    <property type="match status" value="1"/>
</dbReference>
<evidence type="ECO:0000256" key="11">
    <source>
        <dbReference type="ARBA" id="ARBA00022730"/>
    </source>
</evidence>
<keyword evidence="13" id="KW-0378">Hydrolase</keyword>
<dbReference type="Proteomes" id="UP000824124">
    <property type="component" value="Unassembled WGS sequence"/>
</dbReference>
<dbReference type="EMBL" id="DVMH01000020">
    <property type="protein sequence ID" value="HIU10318.1"/>
    <property type="molecule type" value="Genomic_DNA"/>
</dbReference>
<keyword evidence="14" id="KW-0460">Magnesium</keyword>
<evidence type="ECO:0000256" key="15">
    <source>
        <dbReference type="ARBA" id="ARBA00022884"/>
    </source>
</evidence>
<evidence type="ECO:0000256" key="6">
    <source>
        <dbReference type="ARBA" id="ARBA00022552"/>
    </source>
</evidence>
<gene>
    <name evidence="17" type="ORF">IAB00_03600</name>
</gene>
<dbReference type="AlphaFoldDB" id="A0A9D1KYH7"/>
<dbReference type="Gene3D" id="3.40.1260.20">
    <property type="entry name" value="Ribonuclease E, catalytic domain"/>
    <property type="match status" value="1"/>
</dbReference>
<accession>A0A9D1KYH7</accession>
<dbReference type="GO" id="GO:0000049">
    <property type="term" value="F:tRNA binding"/>
    <property type="evidence" value="ECO:0007669"/>
    <property type="project" value="UniProtKB-KW"/>
</dbReference>
<comment type="subcellular location">
    <subcellularLocation>
        <location evidence="2">Cytoplasm</location>
    </subcellularLocation>
</comment>
<dbReference type="NCBIfam" id="TIGR00757">
    <property type="entry name" value="RNaseEG"/>
    <property type="match status" value="1"/>
</dbReference>
<keyword evidence="9" id="KW-0540">Nuclease</keyword>
<keyword evidence="5" id="KW-0963">Cytoplasm</keyword>
<evidence type="ECO:0000256" key="10">
    <source>
        <dbReference type="ARBA" id="ARBA00022723"/>
    </source>
</evidence>
<evidence type="ECO:0000256" key="7">
    <source>
        <dbReference type="ARBA" id="ARBA00022555"/>
    </source>
</evidence>
<evidence type="ECO:0000256" key="3">
    <source>
        <dbReference type="ARBA" id="ARBA00005663"/>
    </source>
</evidence>
<keyword evidence="15" id="KW-0694">RNA-binding</keyword>
<evidence type="ECO:0000313" key="18">
    <source>
        <dbReference type="Proteomes" id="UP000824124"/>
    </source>
</evidence>
<dbReference type="GO" id="GO:0004540">
    <property type="term" value="F:RNA nuclease activity"/>
    <property type="evidence" value="ECO:0007669"/>
    <property type="project" value="InterPro"/>
</dbReference>
<keyword evidence="7" id="KW-0820">tRNA-binding</keyword>
<reference evidence="17" key="2">
    <citation type="journal article" date="2021" name="PeerJ">
        <title>Extensive microbial diversity within the chicken gut microbiome revealed by metagenomics and culture.</title>
        <authorList>
            <person name="Gilroy R."/>
            <person name="Ravi A."/>
            <person name="Getino M."/>
            <person name="Pursley I."/>
            <person name="Horton D.L."/>
            <person name="Alikhan N.F."/>
            <person name="Baker D."/>
            <person name="Gharbi K."/>
            <person name="Hall N."/>
            <person name="Watson M."/>
            <person name="Adriaenssens E.M."/>
            <person name="Foster-Nyarko E."/>
            <person name="Jarju S."/>
            <person name="Secka A."/>
            <person name="Antonio M."/>
            <person name="Oren A."/>
            <person name="Chaudhuri R.R."/>
            <person name="La Ragione R."/>
            <person name="Hildebrand F."/>
            <person name="Pallen M.J."/>
        </authorList>
    </citation>
    <scope>NUCLEOTIDE SEQUENCE</scope>
    <source>
        <strain evidence="17">2830</strain>
    </source>
</reference>
<dbReference type="PANTHER" id="PTHR30001">
    <property type="entry name" value="RIBONUCLEASE"/>
    <property type="match status" value="1"/>
</dbReference>
<evidence type="ECO:0000256" key="8">
    <source>
        <dbReference type="ARBA" id="ARBA00022694"/>
    </source>
</evidence>
<evidence type="ECO:0000313" key="17">
    <source>
        <dbReference type="EMBL" id="HIU10318.1"/>
    </source>
</evidence>
<comment type="similarity">
    <text evidence="3">Belongs to the RNase E/G family. RNase G subfamily.</text>
</comment>
<dbReference type="InterPro" id="IPR012340">
    <property type="entry name" value="NA-bd_OB-fold"/>
</dbReference>
<dbReference type="GO" id="GO:0004519">
    <property type="term" value="F:endonuclease activity"/>
    <property type="evidence" value="ECO:0007669"/>
    <property type="project" value="UniProtKB-KW"/>
</dbReference>
<evidence type="ECO:0000256" key="13">
    <source>
        <dbReference type="ARBA" id="ARBA00022801"/>
    </source>
</evidence>
<dbReference type="InterPro" id="IPR048583">
    <property type="entry name" value="RNase_E_G_thioredoxin-like"/>
</dbReference>
<dbReference type="PROSITE" id="PS50126">
    <property type="entry name" value="S1"/>
    <property type="match status" value="1"/>
</dbReference>
<reference evidence="17" key="1">
    <citation type="submission" date="2020-10" db="EMBL/GenBank/DDBJ databases">
        <authorList>
            <person name="Gilroy R."/>
        </authorList>
    </citation>
    <scope>NUCLEOTIDE SEQUENCE</scope>
    <source>
        <strain evidence="17">2830</strain>
    </source>
</reference>
<evidence type="ECO:0000256" key="9">
    <source>
        <dbReference type="ARBA" id="ARBA00022722"/>
    </source>
</evidence>
<dbReference type="SUPFAM" id="SSF50249">
    <property type="entry name" value="Nucleic acid-binding proteins"/>
    <property type="match status" value="1"/>
</dbReference>
<dbReference type="InterPro" id="IPR004659">
    <property type="entry name" value="RNase_E/G"/>
</dbReference>
<evidence type="ECO:0000256" key="4">
    <source>
        <dbReference type="ARBA" id="ARBA00017719"/>
    </source>
</evidence>
<name>A0A9D1KYH7_9FIRM</name>
<dbReference type="GO" id="GO:0005737">
    <property type="term" value="C:cytoplasm"/>
    <property type="evidence" value="ECO:0007669"/>
    <property type="project" value="UniProtKB-SubCell"/>
</dbReference>
<dbReference type="GO" id="GO:0008033">
    <property type="term" value="P:tRNA processing"/>
    <property type="evidence" value="ECO:0007669"/>
    <property type="project" value="UniProtKB-KW"/>
</dbReference>
<evidence type="ECO:0000256" key="12">
    <source>
        <dbReference type="ARBA" id="ARBA00022759"/>
    </source>
</evidence>
<dbReference type="GO" id="GO:0016787">
    <property type="term" value="F:hydrolase activity"/>
    <property type="evidence" value="ECO:0007669"/>
    <property type="project" value="UniProtKB-KW"/>
</dbReference>
<dbReference type="GO" id="GO:0046872">
    <property type="term" value="F:metal ion binding"/>
    <property type="evidence" value="ECO:0007669"/>
    <property type="project" value="UniProtKB-KW"/>
</dbReference>
<dbReference type="GO" id="GO:0006364">
    <property type="term" value="P:rRNA processing"/>
    <property type="evidence" value="ECO:0007669"/>
    <property type="project" value="UniProtKB-KW"/>
</dbReference>
<comment type="caution">
    <text evidence="17">The sequence shown here is derived from an EMBL/GenBank/DDBJ whole genome shotgun (WGS) entry which is preliminary data.</text>
</comment>
<evidence type="ECO:0000256" key="5">
    <source>
        <dbReference type="ARBA" id="ARBA00022490"/>
    </source>
</evidence>
<dbReference type="CDD" id="cd04453">
    <property type="entry name" value="S1_RNase_E"/>
    <property type="match status" value="1"/>
</dbReference>
<evidence type="ECO:0000256" key="1">
    <source>
        <dbReference type="ARBA" id="ARBA00001946"/>
    </source>
</evidence>